<gene>
    <name evidence="4" type="ordered locus">Suden_0928</name>
</gene>
<sequence>MKFSYVTAILLLSINLFADESSYKDAIQSYNAKEFAKAYPVFEELSLKSPANAELNFFLGRSALELKRYDEALTAFDRVLMLNPSHTRTHMELARLYYETGQLELSQGELDLVLKENLPQNIRDVALAFKTRISEQMKRHTFGGAFIVGMGYDSNANNDIGRKEFIIPLFNMPIEGNEKVSDTNLFATFVLNHSYDFGDRKGWMLESSFVAYTKLYKEYGENDLSLFSLSVAPTWSENSYKLSFPLTYDRIFLDNDGYLYNLSSGIRATYMLSSISFLEGGYTYKRGYYDEDKTQDSNSHTISASYKRAIGEDPILFSLNTSYVQTSEVNSGRTDVESSGWRVGGEIAKMFKNGVRTSIGYTRNETDYEKFDPLFQAKRSDERHEYEFGLGYSLSNSIMLNATLSYVENNSNQDPFNYDKITAITNAIISF</sequence>
<keyword evidence="5" id="KW-1185">Reference proteome</keyword>
<evidence type="ECO:0000259" key="3">
    <source>
        <dbReference type="Pfam" id="PF04575"/>
    </source>
</evidence>
<dbReference type="Gene3D" id="2.40.160.10">
    <property type="entry name" value="Porin"/>
    <property type="match status" value="1"/>
</dbReference>
<dbReference type="Proteomes" id="UP000002714">
    <property type="component" value="Chromosome"/>
</dbReference>
<evidence type="ECO:0000256" key="1">
    <source>
        <dbReference type="PROSITE-ProRule" id="PRU00339"/>
    </source>
</evidence>
<dbReference type="Pfam" id="PF04575">
    <property type="entry name" value="SlipAM"/>
    <property type="match status" value="1"/>
</dbReference>
<dbReference type="EMBL" id="CP000153">
    <property type="protein sequence ID" value="ABB44206.1"/>
    <property type="molecule type" value="Genomic_DNA"/>
</dbReference>
<feature type="signal peptide" evidence="2">
    <location>
        <begin position="1"/>
        <end position="18"/>
    </location>
</feature>
<dbReference type="RefSeq" id="WP_011372558.1">
    <property type="nucleotide sequence ID" value="NC_007575.1"/>
</dbReference>
<accession>Q30S25</accession>
<evidence type="ECO:0000256" key="2">
    <source>
        <dbReference type="SAM" id="SignalP"/>
    </source>
</evidence>
<dbReference type="Gene3D" id="1.25.40.10">
    <property type="entry name" value="Tetratricopeptide repeat domain"/>
    <property type="match status" value="1"/>
</dbReference>
<organism evidence="4 5">
    <name type="scientific">Sulfurimonas denitrificans (strain ATCC 33889 / DSM 1251)</name>
    <name type="common">Thiomicrospira denitrificans (strain ATCC 33889 / DSM 1251)</name>
    <dbReference type="NCBI Taxonomy" id="326298"/>
    <lineage>
        <taxon>Bacteria</taxon>
        <taxon>Pseudomonadati</taxon>
        <taxon>Campylobacterota</taxon>
        <taxon>Epsilonproteobacteria</taxon>
        <taxon>Campylobacterales</taxon>
        <taxon>Sulfurimonadaceae</taxon>
        <taxon>Sulfurimonas</taxon>
    </lineage>
</organism>
<dbReference type="InterPro" id="IPR023614">
    <property type="entry name" value="Porin_dom_sf"/>
</dbReference>
<dbReference type="Pfam" id="PF14559">
    <property type="entry name" value="TPR_19"/>
    <property type="match status" value="1"/>
</dbReference>
<keyword evidence="1" id="KW-0802">TPR repeat</keyword>
<evidence type="ECO:0000313" key="4">
    <source>
        <dbReference type="EMBL" id="ABB44206.1"/>
    </source>
</evidence>
<dbReference type="InterPro" id="IPR019734">
    <property type="entry name" value="TPR_rpt"/>
</dbReference>
<dbReference type="SUPFAM" id="SSF56935">
    <property type="entry name" value="Porins"/>
    <property type="match status" value="1"/>
</dbReference>
<reference evidence="4 5" key="1">
    <citation type="journal article" date="2008" name="Appl. Environ. Microbiol.">
        <title>Genome of the epsilonproteobacterial chemolithoautotroph Sulfurimonas denitrificans.</title>
        <authorList>
            <person name="Sievert S.M."/>
            <person name="Scott K.M."/>
            <person name="Klotz M.G."/>
            <person name="Chain P.S.G."/>
            <person name="Hauser L.J."/>
            <person name="Hemp J."/>
            <person name="Huegler M."/>
            <person name="Land M."/>
            <person name="Lapidus A."/>
            <person name="Larimer F.W."/>
            <person name="Lucas S."/>
            <person name="Malfatti S.A."/>
            <person name="Meyer F."/>
            <person name="Paulsen I.T."/>
            <person name="Ren Q."/>
            <person name="Simon J."/>
            <person name="Bailey K."/>
            <person name="Diaz E."/>
            <person name="Fitzpatrick K.A."/>
            <person name="Glover B."/>
            <person name="Gwatney N."/>
            <person name="Korajkic A."/>
            <person name="Long A."/>
            <person name="Mobberley J.M."/>
            <person name="Pantry S.N."/>
            <person name="Pazder G."/>
            <person name="Peterson S."/>
            <person name="Quintanilla J.D."/>
            <person name="Sprinkle R."/>
            <person name="Stephens J."/>
            <person name="Thomas P."/>
            <person name="Vaughn R."/>
            <person name="Weber M.J."/>
            <person name="Wooten L.L."/>
        </authorList>
    </citation>
    <scope>NUCLEOTIDE SEQUENCE [LARGE SCALE GENOMIC DNA]</scope>
    <source>
        <strain evidence="5">ATCC 33889 / DSM 1251</strain>
    </source>
</reference>
<dbReference type="PROSITE" id="PS50005">
    <property type="entry name" value="TPR"/>
    <property type="match status" value="1"/>
</dbReference>
<dbReference type="AlphaFoldDB" id="Q30S25"/>
<dbReference type="HOGENOM" id="CLU_049566_0_0_7"/>
<dbReference type="SUPFAM" id="SSF48452">
    <property type="entry name" value="TPR-like"/>
    <property type="match status" value="1"/>
</dbReference>
<dbReference type="InterPro" id="IPR007655">
    <property type="entry name" value="Slam_C"/>
</dbReference>
<dbReference type="OrthoDB" id="5343316at2"/>
<dbReference type="InterPro" id="IPR011990">
    <property type="entry name" value="TPR-like_helical_dom_sf"/>
</dbReference>
<feature type="domain" description="Surface lipoprotein assembly modifier C-terminal" evidence="3">
    <location>
        <begin position="180"/>
        <end position="420"/>
    </location>
</feature>
<name>Q30S25_SULDN</name>
<dbReference type="STRING" id="326298.Suden_0928"/>
<keyword evidence="2" id="KW-0732">Signal</keyword>
<protein>
    <submittedName>
        <fullName evidence="4">Calcium-binding EF-hand</fullName>
    </submittedName>
</protein>
<feature type="repeat" description="TPR" evidence="1">
    <location>
        <begin position="53"/>
        <end position="86"/>
    </location>
</feature>
<feature type="chain" id="PRO_5004219863" evidence="2">
    <location>
        <begin position="19"/>
        <end position="431"/>
    </location>
</feature>
<evidence type="ECO:0000313" key="5">
    <source>
        <dbReference type="Proteomes" id="UP000002714"/>
    </source>
</evidence>
<dbReference type="SMART" id="SM00028">
    <property type="entry name" value="TPR"/>
    <property type="match status" value="1"/>
</dbReference>
<proteinExistence type="predicted"/>
<dbReference type="KEGG" id="tdn:Suden_0928"/>
<dbReference type="eggNOG" id="COG0457">
    <property type="taxonomic scope" value="Bacteria"/>
</dbReference>